<proteinExistence type="predicted"/>
<reference evidence="1" key="1">
    <citation type="journal article" date="2014" name="Front. Microbiol.">
        <title>High frequency of phylogenetically diverse reductive dehalogenase-homologous genes in deep subseafloor sedimentary metagenomes.</title>
        <authorList>
            <person name="Kawai M."/>
            <person name="Futagami T."/>
            <person name="Toyoda A."/>
            <person name="Takaki Y."/>
            <person name="Nishi S."/>
            <person name="Hori S."/>
            <person name="Arai W."/>
            <person name="Tsubouchi T."/>
            <person name="Morono Y."/>
            <person name="Uchiyama I."/>
            <person name="Ito T."/>
            <person name="Fujiyama A."/>
            <person name="Inagaki F."/>
            <person name="Takami H."/>
        </authorList>
    </citation>
    <scope>NUCLEOTIDE SEQUENCE</scope>
    <source>
        <strain evidence="1">Expedition CK06-06</strain>
    </source>
</reference>
<protein>
    <submittedName>
        <fullName evidence="1">Uncharacterized protein</fullName>
    </submittedName>
</protein>
<dbReference type="EMBL" id="BARU01018441">
    <property type="protein sequence ID" value="GAH56520.1"/>
    <property type="molecule type" value="Genomic_DNA"/>
</dbReference>
<gene>
    <name evidence="1" type="ORF">S03H2_30480</name>
</gene>
<evidence type="ECO:0000313" key="1">
    <source>
        <dbReference type="EMBL" id="GAH56520.1"/>
    </source>
</evidence>
<organism evidence="1">
    <name type="scientific">marine sediment metagenome</name>
    <dbReference type="NCBI Taxonomy" id="412755"/>
    <lineage>
        <taxon>unclassified sequences</taxon>
        <taxon>metagenomes</taxon>
        <taxon>ecological metagenomes</taxon>
    </lineage>
</organism>
<dbReference type="AlphaFoldDB" id="X1HHL3"/>
<sequence length="69" mass="7896">LARIIMAKAVRGRREVPYTTWDAWCNGDLKAYGLGYAPRAVNAIRNIFDNDEIMGPIRDQYGILLGRWI</sequence>
<feature type="non-terminal residue" evidence="1">
    <location>
        <position position="1"/>
    </location>
</feature>
<comment type="caution">
    <text evidence="1">The sequence shown here is derived from an EMBL/GenBank/DDBJ whole genome shotgun (WGS) entry which is preliminary data.</text>
</comment>
<name>X1HHL3_9ZZZZ</name>
<accession>X1HHL3</accession>